<dbReference type="Pfam" id="PF24677">
    <property type="entry name" value="DUF7657"/>
    <property type="match status" value="1"/>
</dbReference>
<feature type="transmembrane region" description="Helical" evidence="1">
    <location>
        <begin position="510"/>
        <end position="529"/>
    </location>
</feature>
<evidence type="ECO:0000313" key="5">
    <source>
        <dbReference type="Proteomes" id="UP000297604"/>
    </source>
</evidence>
<evidence type="ECO:0000259" key="3">
    <source>
        <dbReference type="Pfam" id="PF24677"/>
    </source>
</evidence>
<feature type="transmembrane region" description="Helical" evidence="1">
    <location>
        <begin position="385"/>
        <end position="405"/>
    </location>
</feature>
<feature type="domain" description="DUF7654" evidence="2">
    <location>
        <begin position="534"/>
        <end position="675"/>
    </location>
</feature>
<sequence length="676" mass="73204">MPQDLTPVVGRSRLHAWRDSYRRFTEPGTDGLPRTRVLLAFPALLLILGSVLVALGINGSSSGVFHSQIAYGSDSSLIAGTPQLTRSDEWNVQTVWAIAQVQQGLPLVNETFPGGMDATLPQDLPRVDWTVAFRPHLWGFMVMDVDHAIAFKWWLPGLALAASAYMFLVTLLPRRPGVSAMIAVGFLYSPLFQWWYLSTTLWPVVWALTAMTALIHAFSSSSLRSRWGWAALVGYLTVVMATGIYVPFIVPAVLVVLFFAVGLVIERRRENPGLRAVLSRVGPVLVAGVAASAVTVLWLATKLTTVEAFLGTTYPGNRVTPTGGGSLLSFASAIGSSFTQTLNAQRPGLLGANGSEASTFFYIGIYLLPVVGWIVFRQARAKRMLPWTLIGLTAVILLLLAYLYVPGWDAIARLLLLDKTSQNRVRLGMGLASLGLLAYVLRYLDEHRVRAGFWIAAISAGLFALSQAAIGYVAIRHLPGMLEAVQLWWLWALLSAAAIYFAARRQPRLAATAFLIVTIAGSGLTNPIYSGVLDLRETAVSRAVVALDASAPKTWVGIGGGLTTAVLLESGVRAENGFQGAPSRAMWGVIDPANQYAFQWNRLAGVSWVASPGEPVVSNPAEDQIRVTFDACSAFAQANVGYVLADDHRLDSTCLKPVQAFELPKATLEIYQVVPR</sequence>
<reference evidence="4 5" key="1">
    <citation type="submission" date="2019-03" db="EMBL/GenBank/DDBJ databases">
        <title>Genomics of glacier-inhabiting Cryobacterium strains.</title>
        <authorList>
            <person name="Liu Q."/>
            <person name="Xin Y.-H."/>
        </authorList>
    </citation>
    <scope>NUCLEOTIDE SEQUENCE [LARGE SCALE GENOMIC DNA]</scope>
    <source>
        <strain evidence="4 5">MDB1-5</strain>
    </source>
</reference>
<accession>A0ABY2IKR2</accession>
<feature type="transmembrane region" description="Helical" evidence="1">
    <location>
        <begin position="451"/>
        <end position="475"/>
    </location>
</feature>
<feature type="transmembrane region" description="Helical" evidence="1">
    <location>
        <begin position="201"/>
        <end position="219"/>
    </location>
</feature>
<feature type="transmembrane region" description="Helical" evidence="1">
    <location>
        <begin position="153"/>
        <end position="171"/>
    </location>
</feature>
<dbReference type="InterPro" id="IPR056074">
    <property type="entry name" value="DUF7657"/>
</dbReference>
<feature type="transmembrane region" description="Helical" evidence="1">
    <location>
        <begin position="425"/>
        <end position="444"/>
    </location>
</feature>
<keyword evidence="1" id="KW-0812">Transmembrane</keyword>
<keyword evidence="1" id="KW-1133">Transmembrane helix</keyword>
<dbReference type="Pfam" id="PF24672">
    <property type="entry name" value="DUF7654"/>
    <property type="match status" value="1"/>
</dbReference>
<comment type="caution">
    <text evidence="4">The sequence shown here is derived from an EMBL/GenBank/DDBJ whole genome shotgun (WGS) entry which is preliminary data.</text>
</comment>
<dbReference type="Proteomes" id="UP000297604">
    <property type="component" value="Unassembled WGS sequence"/>
</dbReference>
<dbReference type="RefSeq" id="WP_134561791.1">
    <property type="nucleotide sequence ID" value="NZ_SOFS01000025.1"/>
</dbReference>
<feature type="domain" description="DUF7657" evidence="3">
    <location>
        <begin position="43"/>
        <end position="443"/>
    </location>
</feature>
<dbReference type="InterPro" id="IPR056071">
    <property type="entry name" value="DUF7654"/>
</dbReference>
<feature type="transmembrane region" description="Helical" evidence="1">
    <location>
        <begin position="226"/>
        <end position="242"/>
    </location>
</feature>
<organism evidence="4 5">
    <name type="scientific">Cryobacterium glucosi</name>
    <dbReference type="NCBI Taxonomy" id="1259175"/>
    <lineage>
        <taxon>Bacteria</taxon>
        <taxon>Bacillati</taxon>
        <taxon>Actinomycetota</taxon>
        <taxon>Actinomycetes</taxon>
        <taxon>Micrococcales</taxon>
        <taxon>Microbacteriaceae</taxon>
        <taxon>Cryobacterium</taxon>
    </lineage>
</organism>
<evidence type="ECO:0000313" key="4">
    <source>
        <dbReference type="EMBL" id="TFC19364.1"/>
    </source>
</evidence>
<feature type="transmembrane region" description="Helical" evidence="1">
    <location>
        <begin position="487"/>
        <end position="503"/>
    </location>
</feature>
<proteinExistence type="predicted"/>
<feature type="transmembrane region" description="Helical" evidence="1">
    <location>
        <begin position="248"/>
        <end position="265"/>
    </location>
</feature>
<dbReference type="EMBL" id="SOFS01000025">
    <property type="protein sequence ID" value="TFC19364.1"/>
    <property type="molecule type" value="Genomic_DNA"/>
</dbReference>
<feature type="transmembrane region" description="Helical" evidence="1">
    <location>
        <begin position="37"/>
        <end position="57"/>
    </location>
</feature>
<feature type="transmembrane region" description="Helical" evidence="1">
    <location>
        <begin position="359"/>
        <end position="376"/>
    </location>
</feature>
<name>A0ABY2IKR2_9MICO</name>
<feature type="transmembrane region" description="Helical" evidence="1">
    <location>
        <begin position="277"/>
        <end position="300"/>
    </location>
</feature>
<gene>
    <name evidence="4" type="ORF">E3O46_12410</name>
</gene>
<keyword evidence="5" id="KW-1185">Reference proteome</keyword>
<keyword evidence="1" id="KW-0472">Membrane</keyword>
<evidence type="ECO:0000259" key="2">
    <source>
        <dbReference type="Pfam" id="PF24672"/>
    </source>
</evidence>
<protein>
    <recommendedName>
        <fullName evidence="6">Glycosyltransferase RgtA/B/C/D-like domain-containing protein</fullName>
    </recommendedName>
</protein>
<evidence type="ECO:0000256" key="1">
    <source>
        <dbReference type="SAM" id="Phobius"/>
    </source>
</evidence>
<evidence type="ECO:0008006" key="6">
    <source>
        <dbReference type="Google" id="ProtNLM"/>
    </source>
</evidence>